<evidence type="ECO:0000313" key="2">
    <source>
        <dbReference type="Proteomes" id="UP001239994"/>
    </source>
</evidence>
<dbReference type="AlphaFoldDB" id="A0AAD9DJ96"/>
<dbReference type="Proteomes" id="UP001239994">
    <property type="component" value="Unassembled WGS sequence"/>
</dbReference>
<organism evidence="1 2">
    <name type="scientific">Electrophorus voltai</name>
    <dbReference type="NCBI Taxonomy" id="2609070"/>
    <lineage>
        <taxon>Eukaryota</taxon>
        <taxon>Metazoa</taxon>
        <taxon>Chordata</taxon>
        <taxon>Craniata</taxon>
        <taxon>Vertebrata</taxon>
        <taxon>Euteleostomi</taxon>
        <taxon>Actinopterygii</taxon>
        <taxon>Neopterygii</taxon>
        <taxon>Teleostei</taxon>
        <taxon>Ostariophysi</taxon>
        <taxon>Gymnotiformes</taxon>
        <taxon>Gymnotoidei</taxon>
        <taxon>Gymnotidae</taxon>
        <taxon>Electrophorus</taxon>
    </lineage>
</organism>
<evidence type="ECO:0008006" key="3">
    <source>
        <dbReference type="Google" id="ProtNLM"/>
    </source>
</evidence>
<reference evidence="1" key="1">
    <citation type="submission" date="2023-03" db="EMBL/GenBank/DDBJ databases">
        <title>Electrophorus voltai genome.</title>
        <authorList>
            <person name="Bian C."/>
        </authorList>
    </citation>
    <scope>NUCLEOTIDE SEQUENCE</scope>
    <source>
        <strain evidence="1">CB-2022</strain>
        <tissue evidence="1">Muscle</tissue>
    </source>
</reference>
<protein>
    <recommendedName>
        <fullName evidence="3">B box-type domain-containing protein</fullName>
    </recommendedName>
</protein>
<dbReference type="Gene3D" id="4.10.830.40">
    <property type="match status" value="1"/>
</dbReference>
<accession>A0AAD9DJ96</accession>
<proteinExistence type="predicted"/>
<dbReference type="EMBL" id="JAROKS010000107">
    <property type="protein sequence ID" value="KAK1784500.1"/>
    <property type="molecule type" value="Genomic_DNA"/>
</dbReference>
<name>A0AAD9DJ96_9TELE</name>
<sequence>MKSSNPEEQLPSKSKNVLCGYCNEERSCLDCVMSCCNTHLMPHKTTAKLKNHKLIDPVLFETYHKTHNTVPVERESHVKKARDIQRNVFNIAHILHNDTCVVLL</sequence>
<gene>
    <name evidence="1" type="ORF">P4O66_006076</name>
</gene>
<comment type="caution">
    <text evidence="1">The sequence shown here is derived from an EMBL/GenBank/DDBJ whole genome shotgun (WGS) entry which is preliminary data.</text>
</comment>
<evidence type="ECO:0000313" key="1">
    <source>
        <dbReference type="EMBL" id="KAK1784500.1"/>
    </source>
</evidence>
<keyword evidence="2" id="KW-1185">Reference proteome</keyword>